<sequence length="285" mass="29917">MDTNITANTAAALWDVAADGWARYGPTIERIEADLSALICAALPPLAGLDVLELGSGSGEFARLLAADIGPDGHLLATDIAPAMTRVQTARLADLTNTSVRGGVDVTDLPLADDSADVVVFRMGLMMSPQPDRALQSIRCVLRPGGRFVTTVWGPLTENPWLTSVGMAAMTQGLVAGGPPVGPGEPFSLPDPDILRDLFAAAGFSSVSVETHRGVRHYRDDAEHVDMVLALAPPLAAARRGFSAEQDSALRSTIASLTEQYRNPDGSLDIPMCAHVASGRAPERA</sequence>
<proteinExistence type="predicted"/>
<dbReference type="InterPro" id="IPR029063">
    <property type="entry name" value="SAM-dependent_MTases_sf"/>
</dbReference>
<dbReference type="HOGENOM" id="CLU_037990_2_3_11"/>
<organism evidence="2 3">
    <name type="scientific">Gordonia bronchialis (strain ATCC 25592 / DSM 43247 / BCRC 13721 / JCM 3198 / KCTC 3076 / NBRC 16047 / NCTC 10667)</name>
    <name type="common">Rhodococcus bronchialis</name>
    <dbReference type="NCBI Taxonomy" id="526226"/>
    <lineage>
        <taxon>Bacteria</taxon>
        <taxon>Bacillati</taxon>
        <taxon>Actinomycetota</taxon>
        <taxon>Actinomycetes</taxon>
        <taxon>Mycobacteriales</taxon>
        <taxon>Gordoniaceae</taxon>
        <taxon>Gordonia</taxon>
    </lineage>
</organism>
<dbReference type="InterPro" id="IPR050508">
    <property type="entry name" value="Methyltransf_Superfamily"/>
</dbReference>
<accession>D0L2H5</accession>
<dbReference type="PANTHER" id="PTHR42912">
    <property type="entry name" value="METHYLTRANSFERASE"/>
    <property type="match status" value="1"/>
</dbReference>
<dbReference type="KEGG" id="gbr:Gbro_3694"/>
<reference evidence="3" key="1">
    <citation type="submission" date="2009-10" db="EMBL/GenBank/DDBJ databases">
        <title>The complete chromosome of Gordonia bronchialis DSM 43247.</title>
        <authorList>
            <consortium name="US DOE Joint Genome Institute (JGI-PGF)"/>
            <person name="Lucas S."/>
            <person name="Copeland A."/>
            <person name="Lapidus A."/>
            <person name="Glavina del Rio T."/>
            <person name="Dalin E."/>
            <person name="Tice H."/>
            <person name="Bruce D."/>
            <person name="Goodwin L."/>
            <person name="Pitluck S."/>
            <person name="Kyrpides N."/>
            <person name="Mavromatis K."/>
            <person name="Ivanova N."/>
            <person name="Ovchinnikova G."/>
            <person name="Saunders E."/>
            <person name="Brettin T."/>
            <person name="Detter J.C."/>
            <person name="Han C."/>
            <person name="Larimer F."/>
            <person name="Land M."/>
            <person name="Hauser L."/>
            <person name="Markowitz V."/>
            <person name="Cheng J.-F."/>
            <person name="Hugenholtz P."/>
            <person name="Woyke T."/>
            <person name="Wu D."/>
            <person name="Jando M."/>
            <person name="Schneider S."/>
            <person name="Goeker M."/>
            <person name="Klenk H.-P."/>
            <person name="Eisen J.A."/>
        </authorList>
    </citation>
    <scope>NUCLEOTIDE SEQUENCE [LARGE SCALE GENOMIC DNA]</scope>
    <source>
        <strain evidence="3">ATCC 25592 / DSM 43247 / BCRC 13721 / JCM 3198 / KCTC 3076 / NBRC 16047 / NCTC 10667</strain>
    </source>
</reference>
<dbReference type="GO" id="GO:0008757">
    <property type="term" value="F:S-adenosylmethionine-dependent methyltransferase activity"/>
    <property type="evidence" value="ECO:0007669"/>
    <property type="project" value="InterPro"/>
</dbReference>
<feature type="domain" description="Methyltransferase type 11" evidence="1">
    <location>
        <begin position="52"/>
        <end position="149"/>
    </location>
</feature>
<keyword evidence="3" id="KW-1185">Reference proteome</keyword>
<evidence type="ECO:0000313" key="3">
    <source>
        <dbReference type="Proteomes" id="UP000001219"/>
    </source>
</evidence>
<dbReference type="PANTHER" id="PTHR42912:SF93">
    <property type="entry name" value="N6-ADENOSINE-METHYLTRANSFERASE TMT1A"/>
    <property type="match status" value="1"/>
</dbReference>
<evidence type="ECO:0000313" key="2">
    <source>
        <dbReference type="EMBL" id="ACY22878.1"/>
    </source>
</evidence>
<dbReference type="OrthoDB" id="9795634at2"/>
<dbReference type="EMBL" id="CP001802">
    <property type="protein sequence ID" value="ACY22878.1"/>
    <property type="molecule type" value="Genomic_DNA"/>
</dbReference>
<keyword evidence="2" id="KW-0808">Transferase</keyword>
<dbReference type="eggNOG" id="COG2226">
    <property type="taxonomic scope" value="Bacteria"/>
</dbReference>
<dbReference type="GO" id="GO:0032259">
    <property type="term" value="P:methylation"/>
    <property type="evidence" value="ECO:0007669"/>
    <property type="project" value="UniProtKB-KW"/>
</dbReference>
<dbReference type="CDD" id="cd02440">
    <property type="entry name" value="AdoMet_MTases"/>
    <property type="match status" value="1"/>
</dbReference>
<protein>
    <submittedName>
        <fullName evidence="2">Methyltransferase type 11</fullName>
    </submittedName>
</protein>
<dbReference type="Proteomes" id="UP000001219">
    <property type="component" value="Chromosome"/>
</dbReference>
<evidence type="ECO:0000259" key="1">
    <source>
        <dbReference type="Pfam" id="PF08241"/>
    </source>
</evidence>
<dbReference type="SUPFAM" id="SSF53335">
    <property type="entry name" value="S-adenosyl-L-methionine-dependent methyltransferases"/>
    <property type="match status" value="1"/>
</dbReference>
<dbReference type="STRING" id="526226.Gbro_3694"/>
<name>D0L2H5_GORB4</name>
<keyword evidence="2" id="KW-0489">Methyltransferase</keyword>
<dbReference type="AlphaFoldDB" id="D0L2H5"/>
<gene>
    <name evidence="2" type="ordered locus">Gbro_3694</name>
</gene>
<dbReference type="Pfam" id="PF08241">
    <property type="entry name" value="Methyltransf_11"/>
    <property type="match status" value="1"/>
</dbReference>
<reference evidence="2 3" key="2">
    <citation type="journal article" date="2010" name="Stand. Genomic Sci.">
        <title>Complete genome sequence of Gordonia bronchialis type strain (3410).</title>
        <authorList>
            <person name="Ivanova N."/>
            <person name="Sikorski J."/>
            <person name="Jando M."/>
            <person name="Lapidus A."/>
            <person name="Nolan M."/>
            <person name="Lucas S."/>
            <person name="Del Rio T.G."/>
            <person name="Tice H."/>
            <person name="Copeland A."/>
            <person name="Cheng J.F."/>
            <person name="Chen F."/>
            <person name="Bruce D."/>
            <person name="Goodwin L."/>
            <person name="Pitluck S."/>
            <person name="Mavromatis K."/>
            <person name="Ovchinnikova G."/>
            <person name="Pati A."/>
            <person name="Chen A."/>
            <person name="Palaniappan K."/>
            <person name="Land M."/>
            <person name="Hauser L."/>
            <person name="Chang Y.J."/>
            <person name="Jeffries C.D."/>
            <person name="Chain P."/>
            <person name="Saunders E."/>
            <person name="Han C."/>
            <person name="Detter J.C."/>
            <person name="Brettin T."/>
            <person name="Rohde M."/>
            <person name="Goker M."/>
            <person name="Bristow J."/>
            <person name="Eisen J.A."/>
            <person name="Markowitz V."/>
            <person name="Hugenholtz P."/>
            <person name="Klenk H.P."/>
            <person name="Kyrpides N.C."/>
        </authorList>
    </citation>
    <scope>NUCLEOTIDE SEQUENCE [LARGE SCALE GENOMIC DNA]</scope>
    <source>
        <strain evidence="3">ATCC 25592 / DSM 43247 / BCRC 13721 / JCM 3198 / KCTC 3076 / NBRC 16047 / NCTC 10667</strain>
    </source>
</reference>
<dbReference type="Gene3D" id="3.40.50.150">
    <property type="entry name" value="Vaccinia Virus protein VP39"/>
    <property type="match status" value="1"/>
</dbReference>
<dbReference type="RefSeq" id="WP_012835385.1">
    <property type="nucleotide sequence ID" value="NC_013441.1"/>
</dbReference>
<dbReference type="InterPro" id="IPR013216">
    <property type="entry name" value="Methyltransf_11"/>
</dbReference>